<evidence type="ECO:0000256" key="1">
    <source>
        <dbReference type="ARBA" id="ARBA00004141"/>
    </source>
</evidence>
<dbReference type="InterPro" id="IPR020846">
    <property type="entry name" value="MFS_dom"/>
</dbReference>
<feature type="transmembrane region" description="Helical" evidence="8">
    <location>
        <begin position="303"/>
        <end position="324"/>
    </location>
</feature>
<dbReference type="PANTHER" id="PTHR48022:SF42">
    <property type="entry name" value="MAJOR FACILITATOR SUPERFAMILY (MFS) PROFILE DOMAIN-CONTAINING PROTEIN"/>
    <property type="match status" value="1"/>
</dbReference>
<comment type="caution">
    <text evidence="10">The sequence shown here is derived from an EMBL/GenBank/DDBJ whole genome shotgun (WGS) entry which is preliminary data.</text>
</comment>
<dbReference type="SUPFAM" id="SSF103473">
    <property type="entry name" value="MFS general substrate transporter"/>
    <property type="match status" value="1"/>
</dbReference>
<dbReference type="AlphaFoldDB" id="A0AA39WHI5"/>
<dbReference type="InterPro" id="IPR050360">
    <property type="entry name" value="MFS_Sugar_Transporters"/>
</dbReference>
<feature type="domain" description="Major facilitator superfamily (MFS) profile" evidence="9">
    <location>
        <begin position="41"/>
        <end position="499"/>
    </location>
</feature>
<dbReference type="Gene3D" id="1.20.1250.20">
    <property type="entry name" value="MFS general substrate transporter like domains"/>
    <property type="match status" value="1"/>
</dbReference>
<feature type="transmembrane region" description="Helical" evidence="8">
    <location>
        <begin position="472"/>
        <end position="493"/>
    </location>
</feature>
<dbReference type="NCBIfam" id="TIGR00879">
    <property type="entry name" value="SP"/>
    <property type="match status" value="1"/>
</dbReference>
<evidence type="ECO:0000256" key="4">
    <source>
        <dbReference type="ARBA" id="ARBA00022692"/>
    </source>
</evidence>
<dbReference type="InterPro" id="IPR005829">
    <property type="entry name" value="Sugar_transporter_CS"/>
</dbReference>
<keyword evidence="11" id="KW-1185">Reference proteome</keyword>
<gene>
    <name evidence="10" type="primary">qutD_7</name>
    <name evidence="10" type="ORF">DIS24_g11760</name>
</gene>
<feature type="transmembrane region" description="Helical" evidence="8">
    <location>
        <begin position="344"/>
        <end position="363"/>
    </location>
</feature>
<comment type="similarity">
    <text evidence="2 7">Belongs to the major facilitator superfamily. Sugar transporter (TC 2.A.1.1) family.</text>
</comment>
<reference evidence="10" key="1">
    <citation type="submission" date="2023-06" db="EMBL/GenBank/DDBJ databases">
        <title>Multi-omics analyses reveal the molecular pathogenesis toolkit of Lasiodiplodia hormozganensis, a cross-kingdom pathogen.</title>
        <authorList>
            <person name="Felix C."/>
            <person name="Meneses R."/>
            <person name="Goncalves M.F.M."/>
            <person name="Tilleman L."/>
            <person name="Duarte A.S."/>
            <person name="Jorrin-Novo J.V."/>
            <person name="Van De Peer Y."/>
            <person name="Deforce D."/>
            <person name="Van Nieuwerburgh F."/>
            <person name="Esteves A.C."/>
            <person name="Alves A."/>
        </authorList>
    </citation>
    <scope>NUCLEOTIDE SEQUENCE</scope>
    <source>
        <strain evidence="10">CBS 339.90</strain>
    </source>
</reference>
<evidence type="ECO:0000256" key="8">
    <source>
        <dbReference type="SAM" id="Phobius"/>
    </source>
</evidence>
<dbReference type="EMBL" id="JAUJDW010000190">
    <property type="protein sequence ID" value="KAK0615492.1"/>
    <property type="molecule type" value="Genomic_DNA"/>
</dbReference>
<keyword evidence="3 7" id="KW-0813">Transport</keyword>
<evidence type="ECO:0000259" key="9">
    <source>
        <dbReference type="PROSITE" id="PS50850"/>
    </source>
</evidence>
<dbReference type="InterPro" id="IPR005828">
    <property type="entry name" value="MFS_sugar_transport-like"/>
</dbReference>
<dbReference type="PRINTS" id="PR00171">
    <property type="entry name" value="SUGRTRNSPORT"/>
</dbReference>
<evidence type="ECO:0000256" key="7">
    <source>
        <dbReference type="RuleBase" id="RU003346"/>
    </source>
</evidence>
<name>A0AA39WHI5_9PEZI</name>
<keyword evidence="5 8" id="KW-1133">Transmembrane helix</keyword>
<feature type="transmembrane region" description="Helical" evidence="8">
    <location>
        <begin position="21"/>
        <end position="37"/>
    </location>
</feature>
<feature type="transmembrane region" description="Helical" evidence="8">
    <location>
        <begin position="120"/>
        <end position="140"/>
    </location>
</feature>
<dbReference type="PROSITE" id="PS00217">
    <property type="entry name" value="SUGAR_TRANSPORT_2"/>
    <property type="match status" value="1"/>
</dbReference>
<feature type="non-terminal residue" evidence="10">
    <location>
        <position position="1"/>
    </location>
</feature>
<keyword evidence="6 8" id="KW-0472">Membrane</keyword>
<comment type="subcellular location">
    <subcellularLocation>
        <location evidence="1">Membrane</location>
        <topology evidence="1">Multi-pass membrane protein</topology>
    </subcellularLocation>
</comment>
<dbReference type="Proteomes" id="UP001175001">
    <property type="component" value="Unassembled WGS sequence"/>
</dbReference>
<evidence type="ECO:0000313" key="10">
    <source>
        <dbReference type="EMBL" id="KAK0615492.1"/>
    </source>
</evidence>
<feature type="transmembrane region" description="Helical" evidence="8">
    <location>
        <begin position="372"/>
        <end position="391"/>
    </location>
</feature>
<evidence type="ECO:0000256" key="6">
    <source>
        <dbReference type="ARBA" id="ARBA00023136"/>
    </source>
</evidence>
<dbReference type="PROSITE" id="PS50850">
    <property type="entry name" value="MFS"/>
    <property type="match status" value="1"/>
</dbReference>
<accession>A0AA39WHI5</accession>
<feature type="transmembrane region" description="Helical" evidence="8">
    <location>
        <begin position="406"/>
        <end position="424"/>
    </location>
</feature>
<protein>
    <submittedName>
        <fullName evidence="10">Quinate permease</fullName>
    </submittedName>
</protein>
<evidence type="ECO:0000256" key="5">
    <source>
        <dbReference type="ARBA" id="ARBA00022989"/>
    </source>
</evidence>
<evidence type="ECO:0000256" key="2">
    <source>
        <dbReference type="ARBA" id="ARBA00010992"/>
    </source>
</evidence>
<dbReference type="InterPro" id="IPR036259">
    <property type="entry name" value="MFS_trans_sf"/>
</dbReference>
<dbReference type="PANTHER" id="PTHR48022">
    <property type="entry name" value="PLASTIDIC GLUCOSE TRANSPORTER 4"/>
    <property type="match status" value="1"/>
</dbReference>
<dbReference type="GO" id="GO:0005351">
    <property type="term" value="F:carbohydrate:proton symporter activity"/>
    <property type="evidence" value="ECO:0007669"/>
    <property type="project" value="TreeGrafter"/>
</dbReference>
<sequence length="538" mass="59526">MSPEHGRIPDPKEVKNWKVHIYCLAVCFGAVALGQRAPPLHPHPIPTANGPPGYDVSVMGGTLILPSFERDFGLANLSEDELNDLTSNILSAFQAGMFFGALGSYWFAERFGRKRSLCGFICVFMVGAAFMTGSSGRLALLITGRAVAGVGIGATAPVIPIYIAEVAPPSIRGRLIGFYEIGSQGAQMLGFWVNYVVNRTMSPEGMSQWQLPIGLQMLPGFLMLVVTPFCPETPRWLCKKDRLEEAERTLCAIRGLPADDPYVVHEMREMAAEVAFEAAMAGQNPTLKSQLKQLVKKGIRNRVAIGLCLMMCQNMTGVNIITYYSPRIFATLGIQSTDLKLFATGFYGVAKTVGMIIFSFWVADHLGRRKGLIYGAFIGAVPMFYIGGYVMKADPVNNDGSVTSSGWGYLAMVCVYLYGVIYCASWQGITWLYASEIYPLHIRSLCMAITIADERLWSYVVSRSTPYMISDLGYGTYFFFGSLMVLMGFWAMWCIRETKGMPIEEMDQLFGAPHAQELDEEKQKDVEFRVENLEDVKG</sequence>
<dbReference type="Pfam" id="PF00083">
    <property type="entry name" value="Sugar_tr"/>
    <property type="match status" value="1"/>
</dbReference>
<dbReference type="InterPro" id="IPR003663">
    <property type="entry name" value="Sugar/inositol_transpt"/>
</dbReference>
<evidence type="ECO:0000313" key="11">
    <source>
        <dbReference type="Proteomes" id="UP001175001"/>
    </source>
</evidence>
<evidence type="ECO:0000256" key="3">
    <source>
        <dbReference type="ARBA" id="ARBA00022448"/>
    </source>
</evidence>
<feature type="transmembrane region" description="Helical" evidence="8">
    <location>
        <begin position="89"/>
        <end position="108"/>
    </location>
</feature>
<keyword evidence="4 8" id="KW-0812">Transmembrane</keyword>
<feature type="transmembrane region" description="Helical" evidence="8">
    <location>
        <begin position="431"/>
        <end position="452"/>
    </location>
</feature>
<organism evidence="10 11">
    <name type="scientific">Lasiodiplodia hormozganensis</name>
    <dbReference type="NCBI Taxonomy" id="869390"/>
    <lineage>
        <taxon>Eukaryota</taxon>
        <taxon>Fungi</taxon>
        <taxon>Dikarya</taxon>
        <taxon>Ascomycota</taxon>
        <taxon>Pezizomycotina</taxon>
        <taxon>Dothideomycetes</taxon>
        <taxon>Dothideomycetes incertae sedis</taxon>
        <taxon>Botryosphaeriales</taxon>
        <taxon>Botryosphaeriaceae</taxon>
        <taxon>Lasiodiplodia</taxon>
    </lineage>
</organism>
<dbReference type="PROSITE" id="PS00216">
    <property type="entry name" value="SUGAR_TRANSPORT_1"/>
    <property type="match status" value="1"/>
</dbReference>
<proteinExistence type="inferred from homology"/>
<feature type="transmembrane region" description="Helical" evidence="8">
    <location>
        <begin position="146"/>
        <end position="164"/>
    </location>
</feature>
<dbReference type="GO" id="GO:0016020">
    <property type="term" value="C:membrane"/>
    <property type="evidence" value="ECO:0007669"/>
    <property type="project" value="UniProtKB-SubCell"/>
</dbReference>